<feature type="chain" id="PRO_5018249235" description="Secreted protein" evidence="2">
    <location>
        <begin position="26"/>
        <end position="134"/>
    </location>
</feature>
<evidence type="ECO:0000256" key="1">
    <source>
        <dbReference type="SAM" id="MobiDB-lite"/>
    </source>
</evidence>
<evidence type="ECO:0000256" key="2">
    <source>
        <dbReference type="SAM" id="SignalP"/>
    </source>
</evidence>
<feature type="compositionally biased region" description="Low complexity" evidence="1">
    <location>
        <begin position="100"/>
        <end position="116"/>
    </location>
</feature>
<name>A0A3P6QLJ8_DIBLA</name>
<dbReference type="EMBL" id="UYRU01013909">
    <property type="protein sequence ID" value="VDK49639.1"/>
    <property type="molecule type" value="Genomic_DNA"/>
</dbReference>
<sequence length="134" mass="14602">MAMIRAAAVSLHVLSLVEVFNLVSSKQQIPSHFVCFRTSFFPPPTFSFIERCRDPPSDTAGRTCGAIPTILTKNIRMDDVTLHWDLWDTSVASEQQTTCSSSAASLGRSQQSSRGSSPDHRLSASEPAESSTKV</sequence>
<accession>A0A3P6QLJ8</accession>
<keyword evidence="4" id="KW-1185">Reference proteome</keyword>
<gene>
    <name evidence="3" type="ORF">DILT_LOCUS1745</name>
</gene>
<keyword evidence="2" id="KW-0732">Signal</keyword>
<feature type="signal peptide" evidence="2">
    <location>
        <begin position="1"/>
        <end position="25"/>
    </location>
</feature>
<dbReference type="Proteomes" id="UP000281553">
    <property type="component" value="Unassembled WGS sequence"/>
</dbReference>
<dbReference type="AlphaFoldDB" id="A0A3P6QLJ8"/>
<proteinExistence type="predicted"/>
<evidence type="ECO:0000313" key="4">
    <source>
        <dbReference type="Proteomes" id="UP000281553"/>
    </source>
</evidence>
<protein>
    <recommendedName>
        <fullName evidence="5">Secreted protein</fullName>
    </recommendedName>
</protein>
<feature type="region of interest" description="Disordered" evidence="1">
    <location>
        <begin position="98"/>
        <end position="134"/>
    </location>
</feature>
<evidence type="ECO:0008006" key="5">
    <source>
        <dbReference type="Google" id="ProtNLM"/>
    </source>
</evidence>
<evidence type="ECO:0000313" key="3">
    <source>
        <dbReference type="EMBL" id="VDK49639.1"/>
    </source>
</evidence>
<organism evidence="3 4">
    <name type="scientific">Dibothriocephalus latus</name>
    <name type="common">Fish tapeworm</name>
    <name type="synonym">Diphyllobothrium latum</name>
    <dbReference type="NCBI Taxonomy" id="60516"/>
    <lineage>
        <taxon>Eukaryota</taxon>
        <taxon>Metazoa</taxon>
        <taxon>Spiralia</taxon>
        <taxon>Lophotrochozoa</taxon>
        <taxon>Platyhelminthes</taxon>
        <taxon>Cestoda</taxon>
        <taxon>Eucestoda</taxon>
        <taxon>Diphyllobothriidea</taxon>
        <taxon>Diphyllobothriidae</taxon>
        <taxon>Dibothriocephalus</taxon>
    </lineage>
</organism>
<reference evidence="3 4" key="1">
    <citation type="submission" date="2018-11" db="EMBL/GenBank/DDBJ databases">
        <authorList>
            <consortium name="Pathogen Informatics"/>
        </authorList>
    </citation>
    <scope>NUCLEOTIDE SEQUENCE [LARGE SCALE GENOMIC DNA]</scope>
</reference>